<dbReference type="Proteomes" id="UP000241462">
    <property type="component" value="Unassembled WGS sequence"/>
</dbReference>
<dbReference type="InParanoid" id="A0A2T3ABI7"/>
<accession>A0A2T3ABI7</accession>
<name>A0A2T3ABI7_9PEZI</name>
<evidence type="ECO:0000313" key="3">
    <source>
        <dbReference type="Proteomes" id="UP000241462"/>
    </source>
</evidence>
<dbReference type="EMBL" id="KZ678418">
    <property type="protein sequence ID" value="PSR90518.1"/>
    <property type="molecule type" value="Genomic_DNA"/>
</dbReference>
<sequence length="204" mass="22614">MAQPDRDQAGDSKPSKTTSGPTDTQAEDVPPFTSPFAAIFIPLTDALLEPIEPILDPVERLQKERANLDANEKAVRSNLAFMFEREARRRIAEAKKTQLLSTPHTPQELGSAELSNLVDSLAAPAMPGMTYHLPSDTLARIKRSAAGPPPENPANQVSPHEHTLREVLNVTQIGVDQIEKYSELHVKTIRENLNKRIEKAEREK</sequence>
<reference evidence="2 3" key="1">
    <citation type="journal article" date="2018" name="Mycol. Prog.">
        <title>Coniella lustricola, a new species from submerged detritus.</title>
        <authorList>
            <person name="Raudabaugh D.B."/>
            <person name="Iturriaga T."/>
            <person name="Carver A."/>
            <person name="Mondo S."/>
            <person name="Pangilinan J."/>
            <person name="Lipzen A."/>
            <person name="He G."/>
            <person name="Amirebrahimi M."/>
            <person name="Grigoriev I.V."/>
            <person name="Miller A.N."/>
        </authorList>
    </citation>
    <scope>NUCLEOTIDE SEQUENCE [LARGE SCALE GENOMIC DNA]</scope>
    <source>
        <strain evidence="2 3">B22-T-1</strain>
    </source>
</reference>
<gene>
    <name evidence="2" type="ORF">BD289DRAFT_430690</name>
</gene>
<dbReference type="AlphaFoldDB" id="A0A2T3ABI7"/>
<organism evidence="2 3">
    <name type="scientific">Coniella lustricola</name>
    <dbReference type="NCBI Taxonomy" id="2025994"/>
    <lineage>
        <taxon>Eukaryota</taxon>
        <taxon>Fungi</taxon>
        <taxon>Dikarya</taxon>
        <taxon>Ascomycota</taxon>
        <taxon>Pezizomycotina</taxon>
        <taxon>Sordariomycetes</taxon>
        <taxon>Sordariomycetidae</taxon>
        <taxon>Diaporthales</taxon>
        <taxon>Schizoparmaceae</taxon>
        <taxon>Coniella</taxon>
    </lineage>
</organism>
<feature type="region of interest" description="Disordered" evidence="1">
    <location>
        <begin position="143"/>
        <end position="162"/>
    </location>
</feature>
<keyword evidence="3" id="KW-1185">Reference proteome</keyword>
<dbReference type="STRING" id="2025994.A0A2T3ABI7"/>
<evidence type="ECO:0000256" key="1">
    <source>
        <dbReference type="SAM" id="MobiDB-lite"/>
    </source>
</evidence>
<feature type="compositionally biased region" description="Basic and acidic residues" evidence="1">
    <location>
        <begin position="1"/>
        <end position="14"/>
    </location>
</feature>
<dbReference type="OrthoDB" id="4900256at2759"/>
<proteinExistence type="predicted"/>
<feature type="compositionally biased region" description="Polar residues" evidence="1">
    <location>
        <begin position="15"/>
        <end position="24"/>
    </location>
</feature>
<protein>
    <submittedName>
        <fullName evidence="2">Uncharacterized protein</fullName>
    </submittedName>
</protein>
<evidence type="ECO:0000313" key="2">
    <source>
        <dbReference type="EMBL" id="PSR90518.1"/>
    </source>
</evidence>
<feature type="region of interest" description="Disordered" evidence="1">
    <location>
        <begin position="1"/>
        <end position="31"/>
    </location>
</feature>